<dbReference type="GO" id="GO:0005886">
    <property type="term" value="C:plasma membrane"/>
    <property type="evidence" value="ECO:0007669"/>
    <property type="project" value="TreeGrafter"/>
</dbReference>
<proteinExistence type="inferred from homology"/>
<evidence type="ECO:0000259" key="7">
    <source>
        <dbReference type="Pfam" id="PF07732"/>
    </source>
</evidence>
<evidence type="ECO:0000313" key="9">
    <source>
        <dbReference type="Proteomes" id="UP001152320"/>
    </source>
</evidence>
<dbReference type="EMBL" id="JAIZAY010000004">
    <property type="protein sequence ID" value="KAJ8043904.1"/>
    <property type="molecule type" value="Genomic_DNA"/>
</dbReference>
<dbReference type="SUPFAM" id="SSF49503">
    <property type="entry name" value="Cupredoxins"/>
    <property type="match status" value="3"/>
</dbReference>
<dbReference type="PROSITE" id="PS00079">
    <property type="entry name" value="MULTICOPPER_OXIDASE1"/>
    <property type="match status" value="1"/>
</dbReference>
<dbReference type="InterPro" id="IPR011707">
    <property type="entry name" value="Cu-oxidase-like_N"/>
</dbReference>
<feature type="domain" description="Plastocyanin-like" evidence="7">
    <location>
        <begin position="2"/>
        <end position="71"/>
    </location>
</feature>
<dbReference type="PANTHER" id="PTHR11709:SF394">
    <property type="entry name" value="FI03373P-RELATED"/>
    <property type="match status" value="1"/>
</dbReference>
<dbReference type="AlphaFoldDB" id="A0A9Q1HF08"/>
<dbReference type="GO" id="GO:0005507">
    <property type="term" value="F:copper ion binding"/>
    <property type="evidence" value="ECO:0007669"/>
    <property type="project" value="InterPro"/>
</dbReference>
<dbReference type="InterPro" id="IPR001117">
    <property type="entry name" value="Cu-oxidase_2nd"/>
</dbReference>
<evidence type="ECO:0000256" key="4">
    <source>
        <dbReference type="ARBA" id="ARBA00023008"/>
    </source>
</evidence>
<evidence type="ECO:0000256" key="3">
    <source>
        <dbReference type="ARBA" id="ARBA00023002"/>
    </source>
</evidence>
<dbReference type="Pfam" id="PF00394">
    <property type="entry name" value="Cu-oxidase"/>
    <property type="match status" value="1"/>
</dbReference>
<dbReference type="InterPro" id="IPR008972">
    <property type="entry name" value="Cupredoxin"/>
</dbReference>
<dbReference type="PANTHER" id="PTHR11709">
    <property type="entry name" value="MULTI-COPPER OXIDASE"/>
    <property type="match status" value="1"/>
</dbReference>
<dbReference type="Pfam" id="PF07731">
    <property type="entry name" value="Cu-oxidase_2"/>
    <property type="match status" value="1"/>
</dbReference>
<dbReference type="GO" id="GO:0006826">
    <property type="term" value="P:iron ion transport"/>
    <property type="evidence" value="ECO:0007669"/>
    <property type="project" value="TreeGrafter"/>
</dbReference>
<gene>
    <name evidence="8" type="ORF">HOLleu_11210</name>
</gene>
<feature type="domain" description="Plastocyanin-like" evidence="6">
    <location>
        <begin position="348"/>
        <end position="469"/>
    </location>
</feature>
<dbReference type="Gene3D" id="2.60.40.420">
    <property type="entry name" value="Cupredoxins - blue copper proteins"/>
    <property type="match status" value="3"/>
</dbReference>
<comment type="similarity">
    <text evidence="1">Belongs to the multicopper oxidase family.</text>
</comment>
<dbReference type="Pfam" id="PF07732">
    <property type="entry name" value="Cu-oxidase_3"/>
    <property type="match status" value="1"/>
</dbReference>
<organism evidence="8 9">
    <name type="scientific">Holothuria leucospilota</name>
    <name type="common">Black long sea cucumber</name>
    <name type="synonym">Mertensiothuria leucospilota</name>
    <dbReference type="NCBI Taxonomy" id="206669"/>
    <lineage>
        <taxon>Eukaryota</taxon>
        <taxon>Metazoa</taxon>
        <taxon>Echinodermata</taxon>
        <taxon>Eleutherozoa</taxon>
        <taxon>Echinozoa</taxon>
        <taxon>Holothuroidea</taxon>
        <taxon>Aspidochirotacea</taxon>
        <taxon>Aspidochirotida</taxon>
        <taxon>Holothuriidae</taxon>
        <taxon>Holothuria</taxon>
    </lineage>
</organism>
<keyword evidence="2" id="KW-0479">Metal-binding</keyword>
<keyword evidence="9" id="KW-1185">Reference proteome</keyword>
<name>A0A9Q1HF08_HOLLE</name>
<evidence type="ECO:0000256" key="1">
    <source>
        <dbReference type="ARBA" id="ARBA00010609"/>
    </source>
</evidence>
<dbReference type="InterPro" id="IPR045087">
    <property type="entry name" value="Cu-oxidase_fam"/>
</dbReference>
<sequence>MEGVTFHWHGAHQRGTPGMDGPAMITQCPIPHATTFVYNFEAEPSGTFFWHSHVASHRADGLAGALIVREPLSEDPSSPEYDEDLTRHILFIQEGNYFMQSVTYPEYLFGSGVALPDFLVVNGRGKHFPHKDYENRDIFTPRAMVYVTQGVKSRIRVISNGYTQCRLKVTIDKHRLTLIATDGYPVEPVEFDSVILSGGERFDFVLNANQEIDNYWLRVQGVGDTVCDFGAGICCTDFAEYAIVRYNGAPRQEPEDQPINSEDEIIVNSHFHDDGDNFIELSTLTSLEPYDSPPGERTTYYLSVGVNQLPGKASHIRNGMPQINRITFAYPPGPVLTQSQEMEDTLFCQIQDYKQRCEEEFCSCTQYVKARYNETVELFFYNTGANPEWCHPIHVHGYSVRVVARGRLEPQYYSPPMLEQMDREGMFPRITPAETTAVKDTICVGGSSYLILEFVADNIGWWFVHCHLDYDNMVNTSFNSI</sequence>
<accession>A0A9Q1HF08</accession>
<reference evidence="8" key="1">
    <citation type="submission" date="2021-10" db="EMBL/GenBank/DDBJ databases">
        <title>Tropical sea cucumber genome reveals ecological adaptation and Cuvierian tubules defense mechanism.</title>
        <authorList>
            <person name="Chen T."/>
        </authorList>
    </citation>
    <scope>NUCLEOTIDE SEQUENCE</scope>
    <source>
        <strain evidence="8">Nanhai2018</strain>
        <tissue evidence="8">Muscle</tissue>
    </source>
</reference>
<dbReference type="InterPro" id="IPR033138">
    <property type="entry name" value="Cu_oxidase_CS"/>
</dbReference>
<protein>
    <submittedName>
        <fullName evidence="8">Laccase</fullName>
    </submittedName>
</protein>
<comment type="caution">
    <text evidence="8">The sequence shown here is derived from an EMBL/GenBank/DDBJ whole genome shotgun (WGS) entry which is preliminary data.</text>
</comment>
<keyword evidence="3" id="KW-0560">Oxidoreductase</keyword>
<evidence type="ECO:0000256" key="2">
    <source>
        <dbReference type="ARBA" id="ARBA00022723"/>
    </source>
</evidence>
<dbReference type="Proteomes" id="UP001152320">
    <property type="component" value="Chromosome 4"/>
</dbReference>
<dbReference type="GO" id="GO:0016491">
    <property type="term" value="F:oxidoreductase activity"/>
    <property type="evidence" value="ECO:0007669"/>
    <property type="project" value="UniProtKB-KW"/>
</dbReference>
<dbReference type="FunFam" id="2.60.40.420:FF:000045">
    <property type="entry name" value="Laccase 2"/>
    <property type="match status" value="1"/>
</dbReference>
<evidence type="ECO:0000259" key="6">
    <source>
        <dbReference type="Pfam" id="PF07731"/>
    </source>
</evidence>
<feature type="domain" description="Plastocyanin-like" evidence="5">
    <location>
        <begin position="115"/>
        <end position="248"/>
    </location>
</feature>
<keyword evidence="4" id="KW-0186">Copper</keyword>
<dbReference type="InterPro" id="IPR011706">
    <property type="entry name" value="Cu-oxidase_C"/>
</dbReference>
<evidence type="ECO:0000259" key="5">
    <source>
        <dbReference type="Pfam" id="PF00394"/>
    </source>
</evidence>
<dbReference type="OrthoDB" id="2121828at2759"/>
<dbReference type="CDD" id="cd13884">
    <property type="entry name" value="CuRO_2_tcLCC_insect_like"/>
    <property type="match status" value="1"/>
</dbReference>
<evidence type="ECO:0000313" key="8">
    <source>
        <dbReference type="EMBL" id="KAJ8043904.1"/>
    </source>
</evidence>